<evidence type="ECO:0000313" key="3">
    <source>
        <dbReference type="Proteomes" id="UP001164909"/>
    </source>
</evidence>
<keyword evidence="3" id="KW-1185">Reference proteome</keyword>
<protein>
    <submittedName>
        <fullName evidence="2">Bacteriocin leader domain-containing protein</fullName>
    </submittedName>
</protein>
<feature type="transmembrane region" description="Helical" evidence="1">
    <location>
        <begin position="37"/>
        <end position="57"/>
    </location>
</feature>
<dbReference type="EMBL" id="CP113865">
    <property type="protein sequence ID" value="WAM32800.1"/>
    <property type="molecule type" value="Genomic_DNA"/>
</dbReference>
<keyword evidence="1" id="KW-1133">Transmembrane helix</keyword>
<evidence type="ECO:0000313" key="2">
    <source>
        <dbReference type="EMBL" id="WAM32800.1"/>
    </source>
</evidence>
<dbReference type="RefSeq" id="WP_045169499.1">
    <property type="nucleotide sequence ID" value="NZ_CP113865.1"/>
</dbReference>
<keyword evidence="1" id="KW-0812">Transmembrane</keyword>
<organism evidence="2 3">
    <name type="scientific">Caldicellulosiruptor morganii</name>
    <dbReference type="NCBI Taxonomy" id="1387555"/>
    <lineage>
        <taxon>Bacteria</taxon>
        <taxon>Bacillati</taxon>
        <taxon>Bacillota</taxon>
        <taxon>Bacillota incertae sedis</taxon>
        <taxon>Caldicellulosiruptorales</taxon>
        <taxon>Caldicellulosiruptoraceae</taxon>
        <taxon>Caldicellulosiruptor</taxon>
    </lineage>
</organism>
<sequence length="62" mass="6875">MSNIEEKSYVGKSFEELDKEEMEDVIVNELKIKESKLVCALISGGISALVSIVVTNITKKLM</sequence>
<proteinExistence type="predicted"/>
<evidence type="ECO:0000256" key="1">
    <source>
        <dbReference type="SAM" id="Phobius"/>
    </source>
</evidence>
<gene>
    <name evidence="2" type="ORF">OTK00_001246</name>
</gene>
<reference evidence="2" key="1">
    <citation type="submission" date="2022-12" db="EMBL/GenBank/DDBJ databases">
        <authorList>
            <person name="Bing R.G."/>
            <person name="Willard D.J."/>
            <person name="Manesh M.J.H."/>
            <person name="Laemthong T."/>
            <person name="Crosby J.R."/>
            <person name="Kelly R.M."/>
        </authorList>
    </citation>
    <scope>NUCLEOTIDE SEQUENCE</scope>
    <source>
        <strain evidence="2">DSM 8990</strain>
    </source>
</reference>
<name>A0ABY7BIY9_9FIRM</name>
<keyword evidence="1" id="KW-0472">Membrane</keyword>
<dbReference type="Proteomes" id="UP001164909">
    <property type="component" value="Chromosome"/>
</dbReference>
<accession>A0ABY7BIY9</accession>